<protein>
    <recommendedName>
        <fullName evidence="4 5">Large ribosomal subunit protein bL19</fullName>
    </recommendedName>
</protein>
<comment type="caution">
    <text evidence="7">The sequence shown here is derived from an EMBL/GenBank/DDBJ whole genome shotgun (WGS) entry which is preliminary data.</text>
</comment>
<evidence type="ECO:0000313" key="8">
    <source>
        <dbReference type="Proteomes" id="UP001500067"/>
    </source>
</evidence>
<keyword evidence="3 5" id="KW-0687">Ribonucleoprotein</keyword>
<dbReference type="Gene3D" id="2.30.30.790">
    <property type="match status" value="1"/>
</dbReference>
<evidence type="ECO:0000256" key="1">
    <source>
        <dbReference type="ARBA" id="ARBA00005781"/>
    </source>
</evidence>
<dbReference type="NCBIfam" id="TIGR01024">
    <property type="entry name" value="rplS_bact"/>
    <property type="match status" value="1"/>
</dbReference>
<evidence type="ECO:0000256" key="5">
    <source>
        <dbReference type="HAMAP-Rule" id="MF_00402"/>
    </source>
</evidence>
<dbReference type="Pfam" id="PF01245">
    <property type="entry name" value="Ribosomal_L19"/>
    <property type="match status" value="1"/>
</dbReference>
<evidence type="ECO:0000256" key="6">
    <source>
        <dbReference type="RuleBase" id="RU000559"/>
    </source>
</evidence>
<dbReference type="Proteomes" id="UP001500067">
    <property type="component" value="Unassembled WGS sequence"/>
</dbReference>
<dbReference type="InterPro" id="IPR001857">
    <property type="entry name" value="Ribosomal_bL19"/>
</dbReference>
<evidence type="ECO:0000256" key="3">
    <source>
        <dbReference type="ARBA" id="ARBA00023274"/>
    </source>
</evidence>
<keyword evidence="8" id="KW-1185">Reference proteome</keyword>
<dbReference type="InterPro" id="IPR018257">
    <property type="entry name" value="Ribosomal_bL19_CS"/>
</dbReference>
<dbReference type="SUPFAM" id="SSF50104">
    <property type="entry name" value="Translation proteins SH3-like domain"/>
    <property type="match status" value="1"/>
</dbReference>
<dbReference type="HAMAP" id="MF_00402">
    <property type="entry name" value="Ribosomal_bL19"/>
    <property type="match status" value="1"/>
</dbReference>
<reference evidence="8" key="1">
    <citation type="journal article" date="2019" name="Int. J. Syst. Evol. Microbiol.">
        <title>The Global Catalogue of Microorganisms (GCM) 10K type strain sequencing project: providing services to taxonomists for standard genome sequencing and annotation.</title>
        <authorList>
            <consortium name="The Broad Institute Genomics Platform"/>
            <consortium name="The Broad Institute Genome Sequencing Center for Infectious Disease"/>
            <person name="Wu L."/>
            <person name="Ma J."/>
        </authorList>
    </citation>
    <scope>NUCLEOTIDE SEQUENCE [LARGE SCALE GENOMIC DNA]</scope>
    <source>
        <strain evidence="8">JCM 32105</strain>
    </source>
</reference>
<dbReference type="InterPro" id="IPR008991">
    <property type="entry name" value="Translation_prot_SH3-like_sf"/>
</dbReference>
<dbReference type="PRINTS" id="PR00061">
    <property type="entry name" value="RIBOSOMALL19"/>
</dbReference>
<keyword evidence="2 5" id="KW-0689">Ribosomal protein</keyword>
<dbReference type="InterPro" id="IPR038657">
    <property type="entry name" value="Ribosomal_bL19_sf"/>
</dbReference>
<evidence type="ECO:0000313" key="7">
    <source>
        <dbReference type="EMBL" id="GAA4469367.1"/>
    </source>
</evidence>
<dbReference type="RefSeq" id="WP_345084655.1">
    <property type="nucleotide sequence ID" value="NZ_BAABFA010000023.1"/>
</dbReference>
<accession>A0ABP8NNV2</accession>
<name>A0ABP8NNV2_9BACT</name>
<dbReference type="PROSITE" id="PS01015">
    <property type="entry name" value="RIBOSOMAL_L19"/>
    <property type="match status" value="1"/>
</dbReference>
<dbReference type="EMBL" id="BAABFA010000023">
    <property type="protein sequence ID" value="GAA4469367.1"/>
    <property type="molecule type" value="Genomic_DNA"/>
</dbReference>
<comment type="function">
    <text evidence="5 6">This protein is located at the 30S-50S ribosomal subunit interface and may play a role in the structure and function of the aminoacyl-tRNA binding site.</text>
</comment>
<evidence type="ECO:0000256" key="4">
    <source>
        <dbReference type="ARBA" id="ARBA00035171"/>
    </source>
</evidence>
<dbReference type="PANTHER" id="PTHR15680">
    <property type="entry name" value="RIBOSOMAL PROTEIN L19"/>
    <property type="match status" value="1"/>
</dbReference>
<gene>
    <name evidence="5 7" type="primary">rplS</name>
    <name evidence="7" type="ORF">GCM10023093_28740</name>
</gene>
<dbReference type="PANTHER" id="PTHR15680:SF9">
    <property type="entry name" value="LARGE RIBOSOMAL SUBUNIT PROTEIN BL19M"/>
    <property type="match status" value="1"/>
</dbReference>
<dbReference type="PIRSF" id="PIRSF002191">
    <property type="entry name" value="Ribosomal_L19"/>
    <property type="match status" value="1"/>
</dbReference>
<organism evidence="7 8">
    <name type="scientific">Nemorincola caseinilytica</name>
    <dbReference type="NCBI Taxonomy" id="2054315"/>
    <lineage>
        <taxon>Bacteria</taxon>
        <taxon>Pseudomonadati</taxon>
        <taxon>Bacteroidota</taxon>
        <taxon>Chitinophagia</taxon>
        <taxon>Chitinophagales</taxon>
        <taxon>Chitinophagaceae</taxon>
        <taxon>Nemorincola</taxon>
    </lineage>
</organism>
<comment type="similarity">
    <text evidence="1 5 6">Belongs to the bacterial ribosomal protein bL19 family.</text>
</comment>
<evidence type="ECO:0000256" key="2">
    <source>
        <dbReference type="ARBA" id="ARBA00022980"/>
    </source>
</evidence>
<proteinExistence type="inferred from homology"/>
<dbReference type="GO" id="GO:0005840">
    <property type="term" value="C:ribosome"/>
    <property type="evidence" value="ECO:0007669"/>
    <property type="project" value="UniProtKB-KW"/>
</dbReference>
<sequence length="122" mass="13885">MEAVAFVHEQLTANKEFPKFKAGDNITVNYKIVEGNKERIQSFKGDVLKRQGTGHTQTFTVRKISDGVGVERLFPLYSPNIESIVLHKSGRVRRARLFYLRERSGKSARIKEKKQIHASAKA</sequence>